<comment type="caution">
    <text evidence="1">The sequence shown here is derived from an EMBL/GenBank/DDBJ whole genome shotgun (WGS) entry which is preliminary data.</text>
</comment>
<dbReference type="Proteomes" id="UP000034681">
    <property type="component" value="Unassembled WGS sequence"/>
</dbReference>
<gene>
    <name evidence="1" type="ORF">PROH_15255</name>
</gene>
<evidence type="ECO:0000313" key="2">
    <source>
        <dbReference type="Proteomes" id="UP000034681"/>
    </source>
</evidence>
<evidence type="ECO:0000313" key="1">
    <source>
        <dbReference type="EMBL" id="KKI99131.1"/>
    </source>
</evidence>
<protein>
    <submittedName>
        <fullName evidence="1">Uncharacterized protein</fullName>
    </submittedName>
</protein>
<organism evidence="1 2">
    <name type="scientific">Prochlorothrix hollandica PCC 9006 = CALU 1027</name>
    <dbReference type="NCBI Taxonomy" id="317619"/>
    <lineage>
        <taxon>Bacteria</taxon>
        <taxon>Bacillati</taxon>
        <taxon>Cyanobacteriota</taxon>
        <taxon>Cyanophyceae</taxon>
        <taxon>Prochlorotrichales</taxon>
        <taxon>Prochlorotrichaceae</taxon>
        <taxon>Prochlorothrix</taxon>
    </lineage>
</organism>
<proteinExistence type="predicted"/>
<feature type="non-terminal residue" evidence="1">
    <location>
        <position position="1"/>
    </location>
</feature>
<sequence length="59" mass="6570">EQALRWYRLEEGEYRQQEPDAEGLIKSGVFPGLWLAVEALLAGQMAEVLQGVQQGIAAR</sequence>
<reference evidence="1" key="1">
    <citation type="submission" date="2012-04" db="EMBL/GenBank/DDBJ databases">
        <authorList>
            <person name="Borisov I.G."/>
            <person name="Ivanikova N.V."/>
            <person name="Pinevich A.V."/>
        </authorList>
    </citation>
    <scope>NUCLEOTIDE SEQUENCE [LARGE SCALE GENOMIC DNA]</scope>
    <source>
        <strain evidence="1">CALU 1027</strain>
    </source>
</reference>
<name>A0A0M2PXL9_PROHO</name>
<dbReference type="AlphaFoldDB" id="A0A0M2PXL9"/>
<accession>A0A0M2PXL9</accession>
<dbReference type="EMBL" id="AJTX02000006">
    <property type="protein sequence ID" value="KKI99131.1"/>
    <property type="molecule type" value="Genomic_DNA"/>
</dbReference>
<keyword evidence="2" id="KW-1185">Reference proteome</keyword>